<dbReference type="EMBL" id="CP001999">
    <property type="protein sequence ID" value="ADG93629.1"/>
    <property type="molecule type" value="Genomic_DNA"/>
</dbReference>
<reference evidence="1 2" key="1">
    <citation type="journal article" date="2010" name="Stand. Genomic Sci.">
        <title>Complete genome sequence of Arcobacter nitrofigilis type strain (CI).</title>
        <authorList>
            <person name="Pati A."/>
            <person name="Gronow S."/>
            <person name="Lapidus A."/>
            <person name="Copeland A."/>
            <person name="Glavina Del Rio T."/>
            <person name="Nolan M."/>
            <person name="Lucas S."/>
            <person name="Tice H."/>
            <person name="Cheng J.F."/>
            <person name="Han C."/>
            <person name="Chertkov O."/>
            <person name="Bruce D."/>
            <person name="Tapia R."/>
            <person name="Goodwin L."/>
            <person name="Pitluck S."/>
            <person name="Liolios K."/>
            <person name="Ivanova N."/>
            <person name="Mavromatis K."/>
            <person name="Chen A."/>
            <person name="Palaniappan K."/>
            <person name="Land M."/>
            <person name="Hauser L."/>
            <person name="Chang Y.J."/>
            <person name="Jeffries C.D."/>
            <person name="Detter J.C."/>
            <person name="Rohde M."/>
            <person name="Goker M."/>
            <person name="Bristow J."/>
            <person name="Eisen J.A."/>
            <person name="Markowitz V."/>
            <person name="Hugenholtz P."/>
            <person name="Klenk H.P."/>
            <person name="Kyrpides N.C."/>
        </authorList>
    </citation>
    <scope>NUCLEOTIDE SEQUENCE [LARGE SCALE GENOMIC DNA]</scope>
    <source>
        <strain evidence="2">ATCC 33309 / DSM 7299 / CCUG 15893 / LMG 7604 / NCTC 12251 / CI</strain>
    </source>
</reference>
<dbReference type="InterPro" id="IPR005500">
    <property type="entry name" value="DUF309"/>
</dbReference>
<dbReference type="eggNOG" id="COG1547">
    <property type="taxonomic scope" value="Bacteria"/>
</dbReference>
<organism evidence="1 2">
    <name type="scientific">Arcobacter nitrofigilis (strain ATCC 33309 / DSM 7299 / CCUG 15893 / LMG 7604 / NCTC 12251 / CI)</name>
    <name type="common">Campylobacter nitrofigilis</name>
    <dbReference type="NCBI Taxonomy" id="572480"/>
    <lineage>
        <taxon>Bacteria</taxon>
        <taxon>Pseudomonadati</taxon>
        <taxon>Campylobacterota</taxon>
        <taxon>Epsilonproteobacteria</taxon>
        <taxon>Campylobacterales</taxon>
        <taxon>Arcobacteraceae</taxon>
        <taxon>Arcobacter</taxon>
    </lineage>
</organism>
<accession>D5V017</accession>
<keyword evidence="2" id="KW-1185">Reference proteome</keyword>
<evidence type="ECO:0000313" key="2">
    <source>
        <dbReference type="Proteomes" id="UP000000939"/>
    </source>
</evidence>
<proteinExistence type="predicted"/>
<dbReference type="Proteomes" id="UP000000939">
    <property type="component" value="Chromosome"/>
</dbReference>
<evidence type="ECO:0000313" key="1">
    <source>
        <dbReference type="EMBL" id="ADG93629.1"/>
    </source>
</evidence>
<dbReference type="Pfam" id="PF03745">
    <property type="entry name" value="DUF309"/>
    <property type="match status" value="1"/>
</dbReference>
<sequence length="101" mass="12152">MSIEQFIEAIKEEKFVEAHELLEEEWRYYKRIEEKNKAKAVQGLINGATALALYRKKRPDAYKRVWDVFKKYNYLLKELDSNEKYYEASNLLELKNKSVVN</sequence>
<dbReference type="OrthoDB" id="5343951at2"/>
<dbReference type="SUPFAM" id="SSF140663">
    <property type="entry name" value="TTHA0068-like"/>
    <property type="match status" value="1"/>
</dbReference>
<name>D5V017_ARCNC</name>
<dbReference type="RefSeq" id="WP_013135774.1">
    <property type="nucleotide sequence ID" value="NC_014166.1"/>
</dbReference>
<dbReference type="InterPro" id="IPR023203">
    <property type="entry name" value="TTHA0068_sf"/>
</dbReference>
<gene>
    <name evidence="1" type="ordered locus">Arnit_1975</name>
</gene>
<dbReference type="HOGENOM" id="CLU_160751_0_0_7"/>
<dbReference type="STRING" id="572480.Arnit_1975"/>
<evidence type="ECO:0008006" key="3">
    <source>
        <dbReference type="Google" id="ProtNLM"/>
    </source>
</evidence>
<dbReference type="AlphaFoldDB" id="D5V017"/>
<dbReference type="KEGG" id="ant:Arnit_1975"/>
<dbReference type="Gene3D" id="1.10.3450.10">
    <property type="entry name" value="TTHA0068-like"/>
    <property type="match status" value="1"/>
</dbReference>
<protein>
    <recommendedName>
        <fullName evidence="3">DUF309 domain-containing protein</fullName>
    </recommendedName>
</protein>